<dbReference type="PROSITE" id="PS00107">
    <property type="entry name" value="PROTEIN_KINASE_ATP"/>
    <property type="match status" value="1"/>
</dbReference>
<dbReference type="GO" id="GO:0004674">
    <property type="term" value="F:protein serine/threonine kinase activity"/>
    <property type="evidence" value="ECO:0007669"/>
    <property type="project" value="UniProtKB-KW"/>
</dbReference>
<keyword evidence="6 7" id="KW-0067">ATP-binding</keyword>
<evidence type="ECO:0000256" key="5">
    <source>
        <dbReference type="ARBA" id="ARBA00022777"/>
    </source>
</evidence>
<feature type="binding site" evidence="7">
    <location>
        <position position="231"/>
    </location>
    <ligand>
        <name>ATP</name>
        <dbReference type="ChEBI" id="CHEBI:30616"/>
    </ligand>
</feature>
<evidence type="ECO:0000313" key="10">
    <source>
        <dbReference type="EMBL" id="NDL57510.1"/>
    </source>
</evidence>
<protein>
    <recommendedName>
        <fullName evidence="1">non-specific serine/threonine protein kinase</fullName>
        <ecNumber evidence="1">2.7.11.1</ecNumber>
    </recommendedName>
</protein>
<evidence type="ECO:0000256" key="1">
    <source>
        <dbReference type="ARBA" id="ARBA00012513"/>
    </source>
</evidence>
<dbReference type="Gene3D" id="3.30.200.20">
    <property type="entry name" value="Phosphorylase Kinase, domain 1"/>
    <property type="match status" value="1"/>
</dbReference>
<feature type="region of interest" description="Disordered" evidence="8">
    <location>
        <begin position="472"/>
        <end position="516"/>
    </location>
</feature>
<feature type="region of interest" description="Disordered" evidence="8">
    <location>
        <begin position="545"/>
        <end position="612"/>
    </location>
</feature>
<dbReference type="GO" id="GO:0005524">
    <property type="term" value="F:ATP binding"/>
    <property type="evidence" value="ECO:0007669"/>
    <property type="project" value="UniProtKB-UniRule"/>
</dbReference>
<feature type="region of interest" description="Disordered" evidence="8">
    <location>
        <begin position="448"/>
        <end position="467"/>
    </location>
</feature>
<evidence type="ECO:0000256" key="3">
    <source>
        <dbReference type="ARBA" id="ARBA00022679"/>
    </source>
</evidence>
<keyword evidence="5 10" id="KW-0418">Kinase</keyword>
<keyword evidence="3" id="KW-0808">Transferase</keyword>
<feature type="region of interest" description="Disordered" evidence="8">
    <location>
        <begin position="112"/>
        <end position="137"/>
    </location>
</feature>
<dbReference type="Proteomes" id="UP000460435">
    <property type="component" value="Unassembled WGS sequence"/>
</dbReference>
<keyword evidence="4 7" id="KW-0547">Nucleotide-binding</keyword>
<dbReference type="PANTHER" id="PTHR43289">
    <property type="entry name" value="MITOGEN-ACTIVATED PROTEIN KINASE KINASE KINASE 20-RELATED"/>
    <property type="match status" value="1"/>
</dbReference>
<dbReference type="PROSITE" id="PS00108">
    <property type="entry name" value="PROTEIN_KINASE_ST"/>
    <property type="match status" value="1"/>
</dbReference>
<evidence type="ECO:0000259" key="9">
    <source>
        <dbReference type="PROSITE" id="PS50011"/>
    </source>
</evidence>
<comment type="caution">
    <text evidence="10">The sequence shown here is derived from an EMBL/GenBank/DDBJ whole genome shotgun (WGS) entry which is preliminary data.</text>
</comment>
<evidence type="ECO:0000256" key="8">
    <source>
        <dbReference type="SAM" id="MobiDB-lite"/>
    </source>
</evidence>
<feature type="compositionally biased region" description="Acidic residues" evidence="8">
    <location>
        <begin position="570"/>
        <end position="591"/>
    </location>
</feature>
<dbReference type="InterPro" id="IPR000719">
    <property type="entry name" value="Prot_kinase_dom"/>
</dbReference>
<dbReference type="AlphaFoldDB" id="A0A7K3M2M9"/>
<proteinExistence type="predicted"/>
<feature type="region of interest" description="Disordered" evidence="8">
    <location>
        <begin position="150"/>
        <end position="181"/>
    </location>
</feature>
<feature type="domain" description="Protein kinase" evidence="9">
    <location>
        <begin position="202"/>
        <end position="465"/>
    </location>
</feature>
<evidence type="ECO:0000256" key="2">
    <source>
        <dbReference type="ARBA" id="ARBA00022527"/>
    </source>
</evidence>
<keyword evidence="2" id="KW-0723">Serine/threonine-protein kinase</keyword>
<accession>A0A7K3M2M9</accession>
<dbReference type="Pfam" id="PF00069">
    <property type="entry name" value="Pkinase"/>
    <property type="match status" value="1"/>
</dbReference>
<evidence type="ECO:0000256" key="4">
    <source>
        <dbReference type="ARBA" id="ARBA00022741"/>
    </source>
</evidence>
<sequence>MRALADGQADRAAVRVLDPPARKPAACPERHYRMPRQPRGVLIRGGYGGGPVRVYRLRRPDEPPVPLRDLGARVAVLPAELLDREVGAEDSLLEQPQLPVVAAPGVSGQRLLRQQHGVPRRRPQSLPRFRPLTPHVSLPSASAHLTCMRHPRRRARQPGQKRPLDSMVAGRGSGDDPSCPSAIRSHVARDTDTEMTVIADRYVLGDLLGTGGMARVVAAYDRALDRDVAIKLVHDAYAGDPTSRERMLREARAAAGLHHPNIVAVFDVGESGGRPFIVMERVTGGTLTDRLRDGRGLSLDETIAIADATLAGLQAAHARGLAHRDIKPSNMLLPDSGGVKIADFGIAKALAETAAGLTGTGQILGTPRYLAPERALGQPATPATDLYSLGVVLYQCLTGEVPFKADTPLAEALAHQRDPVPSLTRAVPHVPLGLVRVVERALAKNPAERFPDAGSMRRALSDSRVDSTRVLDRADGQSAPPSSWDAPPTTVLAQSAGPPRPEEADARSRRGRRAPSGGRRWLVLASVVGVTAALIVVLLIANQPDGSSEQTATGPELPADDTAHESGDPPGDDDPENAEPDETDGDADTDEADRGQVSDDAGDGPTDLDQLISALALDAAEAGEKGEDLFDELRKLREERSGPKRAEKARKLIEKTGSWMVDGELDNQTGRTAVTVLEFESRPDDPALADISNLHAEVAVDMGRWGDKADNLVSKLDDVLETRNARQRSEEAEDLLDDLAKWIADDEIDAELGQHARAVLRAARSS</sequence>
<gene>
    <name evidence="10" type="ORF">F7O44_10535</name>
</gene>
<dbReference type="EC" id="2.7.11.1" evidence="1"/>
<dbReference type="InterPro" id="IPR011009">
    <property type="entry name" value="Kinase-like_dom_sf"/>
</dbReference>
<evidence type="ECO:0000256" key="7">
    <source>
        <dbReference type="PROSITE-ProRule" id="PRU10141"/>
    </source>
</evidence>
<dbReference type="Gene3D" id="1.10.510.10">
    <property type="entry name" value="Transferase(Phosphotransferase) domain 1"/>
    <property type="match status" value="1"/>
</dbReference>
<organism evidence="10 11">
    <name type="scientific">Phytoactinopolyspora mesophila</name>
    <dbReference type="NCBI Taxonomy" id="2650750"/>
    <lineage>
        <taxon>Bacteria</taxon>
        <taxon>Bacillati</taxon>
        <taxon>Actinomycetota</taxon>
        <taxon>Actinomycetes</taxon>
        <taxon>Jiangellales</taxon>
        <taxon>Jiangellaceae</taxon>
        <taxon>Phytoactinopolyspora</taxon>
    </lineage>
</organism>
<name>A0A7K3M2M9_9ACTN</name>
<keyword evidence="11" id="KW-1185">Reference proteome</keyword>
<dbReference type="SUPFAM" id="SSF56112">
    <property type="entry name" value="Protein kinase-like (PK-like)"/>
    <property type="match status" value="1"/>
</dbReference>
<dbReference type="InterPro" id="IPR008271">
    <property type="entry name" value="Ser/Thr_kinase_AS"/>
</dbReference>
<evidence type="ECO:0000256" key="6">
    <source>
        <dbReference type="ARBA" id="ARBA00022840"/>
    </source>
</evidence>
<dbReference type="SMART" id="SM00220">
    <property type="entry name" value="S_TKc"/>
    <property type="match status" value="1"/>
</dbReference>
<dbReference type="PANTHER" id="PTHR43289:SF34">
    <property type="entry name" value="SERINE_THREONINE-PROTEIN KINASE YBDM-RELATED"/>
    <property type="match status" value="1"/>
</dbReference>
<reference evidence="10 11" key="1">
    <citation type="submission" date="2019-11" db="EMBL/GenBank/DDBJ databases">
        <authorList>
            <person name="Li X.-J."/>
            <person name="Feng X.-M."/>
        </authorList>
    </citation>
    <scope>NUCLEOTIDE SEQUENCE [LARGE SCALE GENOMIC DNA]</scope>
    <source>
        <strain evidence="10 11">XMNu-373</strain>
    </source>
</reference>
<dbReference type="FunFam" id="1.10.510.10:FF:000021">
    <property type="entry name" value="Serine/threonine protein kinase"/>
    <property type="match status" value="1"/>
</dbReference>
<dbReference type="PROSITE" id="PS50011">
    <property type="entry name" value="PROTEIN_KINASE_DOM"/>
    <property type="match status" value="1"/>
</dbReference>
<dbReference type="EMBL" id="WLZY01000003">
    <property type="protein sequence ID" value="NDL57510.1"/>
    <property type="molecule type" value="Genomic_DNA"/>
</dbReference>
<dbReference type="InterPro" id="IPR017441">
    <property type="entry name" value="Protein_kinase_ATP_BS"/>
</dbReference>
<evidence type="ECO:0000313" key="11">
    <source>
        <dbReference type="Proteomes" id="UP000460435"/>
    </source>
</evidence>
<dbReference type="CDD" id="cd14014">
    <property type="entry name" value="STKc_PknB_like"/>
    <property type="match status" value="1"/>
</dbReference>